<gene>
    <name evidence="1" type="ORF">METZ01_LOCUS1713</name>
</gene>
<dbReference type="GO" id="GO:0008115">
    <property type="term" value="F:sarcosine oxidase activity"/>
    <property type="evidence" value="ECO:0007669"/>
    <property type="project" value="InterPro"/>
</dbReference>
<dbReference type="Gene3D" id="3.30.2270.10">
    <property type="entry name" value="Folate-binding superfamily"/>
    <property type="match status" value="1"/>
</dbReference>
<accession>A0A381N314</accession>
<organism evidence="1">
    <name type="scientific">marine metagenome</name>
    <dbReference type="NCBI Taxonomy" id="408172"/>
    <lineage>
        <taxon>unclassified sequences</taxon>
        <taxon>metagenomes</taxon>
        <taxon>ecological metagenomes</taxon>
    </lineage>
</organism>
<name>A0A381N314_9ZZZZ</name>
<dbReference type="InterPro" id="IPR006279">
    <property type="entry name" value="SoxD"/>
</dbReference>
<protein>
    <recommendedName>
        <fullName evidence="2">Sarcosine oxidase subunit delta</fullName>
    </recommendedName>
</protein>
<dbReference type="InterPro" id="IPR038561">
    <property type="entry name" value="SoxD_sf"/>
</dbReference>
<reference evidence="1" key="1">
    <citation type="submission" date="2018-05" db="EMBL/GenBank/DDBJ databases">
        <authorList>
            <person name="Lanie J.A."/>
            <person name="Ng W.-L."/>
            <person name="Kazmierczak K.M."/>
            <person name="Andrzejewski T.M."/>
            <person name="Davidsen T.M."/>
            <person name="Wayne K.J."/>
            <person name="Tettelin H."/>
            <person name="Glass J.I."/>
            <person name="Rusch D."/>
            <person name="Podicherti R."/>
            <person name="Tsui H.-C.T."/>
            <person name="Winkler M.E."/>
        </authorList>
    </citation>
    <scope>NUCLEOTIDE SEQUENCE</scope>
</reference>
<dbReference type="AlphaFoldDB" id="A0A381N314"/>
<dbReference type="GO" id="GO:0046653">
    <property type="term" value="P:tetrahydrofolate metabolic process"/>
    <property type="evidence" value="ECO:0007669"/>
    <property type="project" value="InterPro"/>
</dbReference>
<sequence length="94" mass="10965">MLEINCPWCGPRDQVEFTCGGEAHIVRPDEPEKLSDSDWADYLFHRKNSKGRHHEQWCHTAGCRKWFNAVRDTVTYQFEAIYRVGEDPPGEANQ</sequence>
<dbReference type="EMBL" id="UINC01000089">
    <property type="protein sequence ID" value="SUZ48859.1"/>
    <property type="molecule type" value="Genomic_DNA"/>
</dbReference>
<evidence type="ECO:0008006" key="2">
    <source>
        <dbReference type="Google" id="ProtNLM"/>
    </source>
</evidence>
<proteinExistence type="predicted"/>
<evidence type="ECO:0000313" key="1">
    <source>
        <dbReference type="EMBL" id="SUZ48859.1"/>
    </source>
</evidence>
<dbReference type="Pfam" id="PF04267">
    <property type="entry name" value="SoxD"/>
    <property type="match status" value="1"/>
</dbReference>
<dbReference type="NCBIfam" id="TIGR01374">
    <property type="entry name" value="soxD"/>
    <property type="match status" value="1"/>
</dbReference>